<gene>
    <name evidence="1" type="ORF">CP49_13880</name>
</gene>
<reference evidence="1 2" key="1">
    <citation type="submission" date="2014-03" db="EMBL/GenBank/DDBJ databases">
        <title>Bradyrhizobium valentinum sp. nov., isolated from effective nodules of Lupinus mariae-josephae, a lupine endemic of basic-lime soils in Eastern Spain.</title>
        <authorList>
            <person name="Duran D."/>
            <person name="Rey L."/>
            <person name="Navarro A."/>
            <person name="Busquets A."/>
            <person name="Imperial J."/>
            <person name="Ruiz-Argueso T."/>
        </authorList>
    </citation>
    <scope>NUCLEOTIDE SEQUENCE [LARGE SCALE GENOMIC DNA]</scope>
    <source>
        <strain evidence="1 2">LmjM3</strain>
    </source>
</reference>
<accession>A0A0R3LLC7</accession>
<sequence length="68" mass="7681">MSKQAMREEAERLIRETMEKKALVVKQGNTRIETTCGKCGAPNRLQAEKGTTRVKFACKQCGHKQETL</sequence>
<dbReference type="RefSeq" id="WP_057851995.1">
    <property type="nucleotide sequence ID" value="NZ_LLXX01000121.1"/>
</dbReference>
<name>A0A0R3LLC7_9BRAD</name>
<evidence type="ECO:0000313" key="1">
    <source>
        <dbReference type="EMBL" id="KRR04876.1"/>
    </source>
</evidence>
<dbReference type="STRING" id="1518501.CQ10_15990"/>
<evidence type="ECO:0000313" key="2">
    <source>
        <dbReference type="Proteomes" id="UP000051913"/>
    </source>
</evidence>
<keyword evidence="2" id="KW-1185">Reference proteome</keyword>
<dbReference type="OrthoDB" id="7960769at2"/>
<evidence type="ECO:0008006" key="3">
    <source>
        <dbReference type="Google" id="ProtNLM"/>
    </source>
</evidence>
<dbReference type="EMBL" id="LLXX01000121">
    <property type="protein sequence ID" value="KRR04876.1"/>
    <property type="molecule type" value="Genomic_DNA"/>
</dbReference>
<comment type="caution">
    <text evidence="1">The sequence shown here is derived from an EMBL/GenBank/DDBJ whole genome shotgun (WGS) entry which is preliminary data.</text>
</comment>
<dbReference type="AlphaFoldDB" id="A0A0R3LLC7"/>
<proteinExistence type="predicted"/>
<dbReference type="Proteomes" id="UP000051913">
    <property type="component" value="Unassembled WGS sequence"/>
</dbReference>
<protein>
    <recommendedName>
        <fullName evidence="3">Nudix hydrolase N-terminal domain-containing protein</fullName>
    </recommendedName>
</protein>
<organism evidence="1 2">
    <name type="scientific">Bradyrhizobium valentinum</name>
    <dbReference type="NCBI Taxonomy" id="1518501"/>
    <lineage>
        <taxon>Bacteria</taxon>
        <taxon>Pseudomonadati</taxon>
        <taxon>Pseudomonadota</taxon>
        <taxon>Alphaproteobacteria</taxon>
        <taxon>Hyphomicrobiales</taxon>
        <taxon>Nitrobacteraceae</taxon>
        <taxon>Bradyrhizobium</taxon>
    </lineage>
</organism>